<evidence type="ECO:0000313" key="3">
    <source>
        <dbReference type="Proteomes" id="UP001209878"/>
    </source>
</evidence>
<name>A0AAD9NTC9_RIDPI</name>
<gene>
    <name evidence="2" type="ORF">NP493_533g01045</name>
</gene>
<reference evidence="2" key="1">
    <citation type="journal article" date="2023" name="Mol. Biol. Evol.">
        <title>Third-Generation Sequencing Reveals the Adaptive Role of the Epigenome in Three Deep-Sea Polychaetes.</title>
        <authorList>
            <person name="Perez M."/>
            <person name="Aroh O."/>
            <person name="Sun Y."/>
            <person name="Lan Y."/>
            <person name="Juniper S.K."/>
            <person name="Young C.R."/>
            <person name="Angers B."/>
            <person name="Qian P.Y."/>
        </authorList>
    </citation>
    <scope>NUCLEOTIDE SEQUENCE</scope>
    <source>
        <strain evidence="2">R07B-5</strain>
    </source>
</reference>
<proteinExistence type="predicted"/>
<sequence length="155" mass="16880">MRARVVLLLVLLAMAFVATYGADEEEADGANLSVNEESDEAAVDGDRVKLTRRQIKKKWPCPPPIGAKGKKRHNCICYFWGNVHCHLTRWGCYCHSPKGKPGGCQVIWKGGSSSSAGPHGGSCKCHTKKGLWTRYHQLSLSPGGAGVSYLPDESR</sequence>
<keyword evidence="3" id="KW-1185">Reference proteome</keyword>
<accession>A0AAD9NTC9</accession>
<keyword evidence="1" id="KW-0732">Signal</keyword>
<evidence type="ECO:0000313" key="2">
    <source>
        <dbReference type="EMBL" id="KAK2178704.1"/>
    </source>
</evidence>
<feature type="chain" id="PRO_5042060462" evidence="1">
    <location>
        <begin position="22"/>
        <end position="155"/>
    </location>
</feature>
<comment type="caution">
    <text evidence="2">The sequence shown here is derived from an EMBL/GenBank/DDBJ whole genome shotgun (WGS) entry which is preliminary data.</text>
</comment>
<feature type="signal peptide" evidence="1">
    <location>
        <begin position="1"/>
        <end position="21"/>
    </location>
</feature>
<dbReference type="Proteomes" id="UP001209878">
    <property type="component" value="Unassembled WGS sequence"/>
</dbReference>
<organism evidence="2 3">
    <name type="scientific">Ridgeia piscesae</name>
    <name type="common">Tubeworm</name>
    <dbReference type="NCBI Taxonomy" id="27915"/>
    <lineage>
        <taxon>Eukaryota</taxon>
        <taxon>Metazoa</taxon>
        <taxon>Spiralia</taxon>
        <taxon>Lophotrochozoa</taxon>
        <taxon>Annelida</taxon>
        <taxon>Polychaeta</taxon>
        <taxon>Sedentaria</taxon>
        <taxon>Canalipalpata</taxon>
        <taxon>Sabellida</taxon>
        <taxon>Siboglinidae</taxon>
        <taxon>Ridgeia</taxon>
    </lineage>
</organism>
<dbReference type="AlphaFoldDB" id="A0AAD9NTC9"/>
<protein>
    <submittedName>
        <fullName evidence="2">Uncharacterized protein</fullName>
    </submittedName>
</protein>
<evidence type="ECO:0000256" key="1">
    <source>
        <dbReference type="SAM" id="SignalP"/>
    </source>
</evidence>
<dbReference type="EMBL" id="JAODUO010000532">
    <property type="protein sequence ID" value="KAK2178704.1"/>
    <property type="molecule type" value="Genomic_DNA"/>
</dbReference>